<proteinExistence type="predicted"/>
<feature type="region of interest" description="Disordered" evidence="1">
    <location>
        <begin position="44"/>
        <end position="75"/>
    </location>
</feature>
<name>A0A1I8FRG0_9PLAT</name>
<dbReference type="Proteomes" id="UP000095280">
    <property type="component" value="Unplaced"/>
</dbReference>
<evidence type="ECO:0000313" key="2">
    <source>
        <dbReference type="Proteomes" id="UP000095280"/>
    </source>
</evidence>
<organism evidence="2 3">
    <name type="scientific">Macrostomum lignano</name>
    <dbReference type="NCBI Taxonomy" id="282301"/>
    <lineage>
        <taxon>Eukaryota</taxon>
        <taxon>Metazoa</taxon>
        <taxon>Spiralia</taxon>
        <taxon>Lophotrochozoa</taxon>
        <taxon>Platyhelminthes</taxon>
        <taxon>Rhabditophora</taxon>
        <taxon>Macrostomorpha</taxon>
        <taxon>Macrostomida</taxon>
        <taxon>Macrostomidae</taxon>
        <taxon>Macrostomum</taxon>
    </lineage>
</organism>
<accession>A0A1I8FRG0</accession>
<sequence length="215" mass="22005">SSDSGTVLFSLLISGKEAEILARLSAAPSTPEDLRRLTTTATPRCTMRPPEASVSCRLPSGPSGRGACPGTPGGHSPGHRLWRDGFTLAAAGNHVRLMEFPWPGWPWPTDCGSDGGVNRDGSGGAKFAVEESDGGFRVASPTRRAALSGCISRRHGLDALLAGARFPFDGAGDSAATSPLHAAAAGGCAEACSLVIEQAGASGSRRDINGLTPRQ</sequence>
<reference evidence="3" key="1">
    <citation type="submission" date="2016-11" db="UniProtKB">
        <authorList>
            <consortium name="WormBaseParasite"/>
        </authorList>
    </citation>
    <scope>IDENTIFICATION</scope>
</reference>
<dbReference type="AlphaFoldDB" id="A0A1I8FRG0"/>
<dbReference type="WBParaSite" id="maker-unitig_43637-snap-gene-0.2-mRNA-1">
    <property type="protein sequence ID" value="maker-unitig_43637-snap-gene-0.2-mRNA-1"/>
    <property type="gene ID" value="maker-unitig_43637-snap-gene-0.2"/>
</dbReference>
<evidence type="ECO:0000256" key="1">
    <source>
        <dbReference type="SAM" id="MobiDB-lite"/>
    </source>
</evidence>
<keyword evidence="2" id="KW-1185">Reference proteome</keyword>
<protein>
    <submittedName>
        <fullName evidence="3">ANK_REP_REGION domain-containing protein</fullName>
    </submittedName>
</protein>
<evidence type="ECO:0000313" key="3">
    <source>
        <dbReference type="WBParaSite" id="maker-unitig_43637-snap-gene-0.2-mRNA-1"/>
    </source>
</evidence>